<organism evidence="1 2">
    <name type="scientific">Lates japonicus</name>
    <name type="common">Japanese lates</name>
    <dbReference type="NCBI Taxonomy" id="270547"/>
    <lineage>
        <taxon>Eukaryota</taxon>
        <taxon>Metazoa</taxon>
        <taxon>Chordata</taxon>
        <taxon>Craniata</taxon>
        <taxon>Vertebrata</taxon>
        <taxon>Euteleostomi</taxon>
        <taxon>Actinopterygii</taxon>
        <taxon>Neopterygii</taxon>
        <taxon>Teleostei</taxon>
        <taxon>Neoteleostei</taxon>
        <taxon>Acanthomorphata</taxon>
        <taxon>Carangaria</taxon>
        <taxon>Carangaria incertae sedis</taxon>
        <taxon>Centropomidae</taxon>
        <taxon>Lates</taxon>
    </lineage>
</organism>
<dbReference type="InterPro" id="IPR032675">
    <property type="entry name" value="LRR_dom_sf"/>
</dbReference>
<accession>A0AAD3M9N2</accession>
<reference evidence="1" key="1">
    <citation type="submission" date="2022-08" db="EMBL/GenBank/DDBJ databases">
        <title>Genome sequencing of akame (Lates japonicus).</title>
        <authorList>
            <person name="Hashiguchi Y."/>
            <person name="Takahashi H."/>
        </authorList>
    </citation>
    <scope>NUCLEOTIDE SEQUENCE</scope>
    <source>
        <strain evidence="1">Kochi</strain>
    </source>
</reference>
<evidence type="ECO:0000313" key="2">
    <source>
        <dbReference type="Proteomes" id="UP001279410"/>
    </source>
</evidence>
<evidence type="ECO:0000313" key="1">
    <source>
        <dbReference type="EMBL" id="GLD49730.1"/>
    </source>
</evidence>
<comment type="caution">
    <text evidence="1">The sequence shown here is derived from an EMBL/GenBank/DDBJ whole genome shotgun (WGS) entry which is preliminary data.</text>
</comment>
<name>A0AAD3M9N2_LATJO</name>
<keyword evidence="1" id="KW-0675">Receptor</keyword>
<proteinExistence type="predicted"/>
<sequence length="124" mass="13652">MKCYEVKRAGGEAACRFQDVSYHASSGGSVANCAFRRLVSVPALPLTHLYLEMNRIREINSTSLSGLEQLQVLLYHQQGELQNNLLASGWIKFGNQSRIPVHAGRGCSDLKQEAEGSFSPVSNR</sequence>
<gene>
    <name evidence="1" type="ORF">AKAME5_000335900</name>
</gene>
<dbReference type="AlphaFoldDB" id="A0AAD3M9N2"/>
<keyword evidence="2" id="KW-1185">Reference proteome</keyword>
<dbReference type="Proteomes" id="UP001279410">
    <property type="component" value="Unassembled WGS sequence"/>
</dbReference>
<dbReference type="EMBL" id="BRZM01000008">
    <property type="protein sequence ID" value="GLD49730.1"/>
    <property type="molecule type" value="Genomic_DNA"/>
</dbReference>
<dbReference type="Gene3D" id="3.80.10.10">
    <property type="entry name" value="Ribonuclease Inhibitor"/>
    <property type="match status" value="1"/>
</dbReference>
<protein>
    <submittedName>
        <fullName evidence="1">Toll-like receptor 5</fullName>
    </submittedName>
</protein>